<dbReference type="NCBIfam" id="TIGR01444">
    <property type="entry name" value="fkbM_fam"/>
    <property type="match status" value="1"/>
</dbReference>
<dbReference type="Pfam" id="PF05050">
    <property type="entry name" value="Methyltransf_21"/>
    <property type="match status" value="1"/>
</dbReference>
<protein>
    <submittedName>
        <fullName evidence="2">Methyltransferase, FkbM family</fullName>
    </submittedName>
</protein>
<dbReference type="Proteomes" id="UP000199110">
    <property type="component" value="Unassembled WGS sequence"/>
</dbReference>
<dbReference type="GO" id="GO:0032259">
    <property type="term" value="P:methylation"/>
    <property type="evidence" value="ECO:0007669"/>
    <property type="project" value="UniProtKB-KW"/>
</dbReference>
<dbReference type="STRING" id="390807.SAMN04488095_3467"/>
<feature type="domain" description="Methyltransferase FkbM" evidence="1">
    <location>
        <begin position="110"/>
        <end position="258"/>
    </location>
</feature>
<dbReference type="OrthoDB" id="7542440at2"/>
<reference evidence="2 3" key="1">
    <citation type="submission" date="2016-10" db="EMBL/GenBank/DDBJ databases">
        <authorList>
            <person name="de Groot N.N."/>
        </authorList>
    </citation>
    <scope>NUCLEOTIDE SEQUENCE [LARGE SCALE GENOMIC DNA]</scope>
    <source>
        <strain evidence="2 3">DSM 19073</strain>
    </source>
</reference>
<dbReference type="RefSeq" id="WP_092783866.1">
    <property type="nucleotide sequence ID" value="NZ_FORA01000005.1"/>
</dbReference>
<organism evidence="2 3">
    <name type="scientific">Jannaschia pohangensis</name>
    <dbReference type="NCBI Taxonomy" id="390807"/>
    <lineage>
        <taxon>Bacteria</taxon>
        <taxon>Pseudomonadati</taxon>
        <taxon>Pseudomonadota</taxon>
        <taxon>Alphaproteobacteria</taxon>
        <taxon>Rhodobacterales</taxon>
        <taxon>Roseobacteraceae</taxon>
        <taxon>Jannaschia</taxon>
    </lineage>
</organism>
<accession>A0A1I3TI19</accession>
<dbReference type="PANTHER" id="PTHR34203:SF15">
    <property type="entry name" value="SLL1173 PROTEIN"/>
    <property type="match status" value="1"/>
</dbReference>
<evidence type="ECO:0000259" key="1">
    <source>
        <dbReference type="Pfam" id="PF05050"/>
    </source>
</evidence>
<name>A0A1I3TI19_9RHOB</name>
<keyword evidence="2" id="KW-0808">Transferase</keyword>
<dbReference type="PANTHER" id="PTHR34203">
    <property type="entry name" value="METHYLTRANSFERASE, FKBM FAMILY PROTEIN"/>
    <property type="match status" value="1"/>
</dbReference>
<keyword evidence="2" id="KW-0489">Methyltransferase</keyword>
<sequence length="283" mass="31668">MSSGLPPTSTLLPALEARNRIALDRRDAFRRETFDTARDLIAAVDQLKHSHPYMGNVVCPVGDHEYHMFSVNDDVVAWLFFWTGAYEKALMDLWDRLTKDVGQHGGVALDIGAYSGLYAMVAARNGCTTHAFELMLRTAERAKINFRLNGLADRITLHPYGLSDRDGTVQVHMPRVSDFLGTGNSIDEKPNVNTVETVVSTVRAVKTVMEAARIGRIEAVKIDVEGHELELLTALRPWLERDRPEMIVEISRQQDACHALLADMGYAVRQLRGENYHAEPGQK</sequence>
<dbReference type="Gene3D" id="3.40.50.150">
    <property type="entry name" value="Vaccinia Virus protein VP39"/>
    <property type="match status" value="1"/>
</dbReference>
<gene>
    <name evidence="2" type="ORF">SAMN04488095_3467</name>
</gene>
<keyword evidence="3" id="KW-1185">Reference proteome</keyword>
<dbReference type="GO" id="GO:0008168">
    <property type="term" value="F:methyltransferase activity"/>
    <property type="evidence" value="ECO:0007669"/>
    <property type="project" value="UniProtKB-KW"/>
</dbReference>
<evidence type="ECO:0000313" key="3">
    <source>
        <dbReference type="Proteomes" id="UP000199110"/>
    </source>
</evidence>
<dbReference type="InterPro" id="IPR052514">
    <property type="entry name" value="SAM-dependent_MTase"/>
</dbReference>
<dbReference type="EMBL" id="FORA01000005">
    <property type="protein sequence ID" value="SFJ70884.1"/>
    <property type="molecule type" value="Genomic_DNA"/>
</dbReference>
<evidence type="ECO:0000313" key="2">
    <source>
        <dbReference type="EMBL" id="SFJ70884.1"/>
    </source>
</evidence>
<dbReference type="InterPro" id="IPR006342">
    <property type="entry name" value="FkbM_mtfrase"/>
</dbReference>
<dbReference type="AlphaFoldDB" id="A0A1I3TI19"/>
<dbReference type="InterPro" id="IPR029063">
    <property type="entry name" value="SAM-dependent_MTases_sf"/>
</dbReference>
<proteinExistence type="predicted"/>
<dbReference type="SUPFAM" id="SSF53335">
    <property type="entry name" value="S-adenosyl-L-methionine-dependent methyltransferases"/>
    <property type="match status" value="1"/>
</dbReference>